<accession>M0CMV5</accession>
<protein>
    <submittedName>
        <fullName evidence="2">Uncharacterized protein</fullName>
    </submittedName>
</protein>
<keyword evidence="3" id="KW-1185">Reference proteome</keyword>
<feature type="region of interest" description="Disordered" evidence="1">
    <location>
        <begin position="1"/>
        <end position="32"/>
    </location>
</feature>
<evidence type="ECO:0000256" key="1">
    <source>
        <dbReference type="SAM" id="MobiDB-lite"/>
    </source>
</evidence>
<evidence type="ECO:0000313" key="3">
    <source>
        <dbReference type="Proteomes" id="UP000011626"/>
    </source>
</evidence>
<dbReference type="AlphaFoldDB" id="M0CMV5"/>
<dbReference type="eggNOG" id="arCOG09052">
    <property type="taxonomic scope" value="Archaea"/>
</dbReference>
<evidence type="ECO:0000313" key="2">
    <source>
        <dbReference type="EMBL" id="ELZ23737.1"/>
    </source>
</evidence>
<reference evidence="2 3" key="1">
    <citation type="journal article" date="2014" name="PLoS Genet.">
        <title>Phylogenetically driven sequencing of extremely halophilic archaea reveals strategies for static and dynamic osmo-response.</title>
        <authorList>
            <person name="Becker E.A."/>
            <person name="Seitzer P.M."/>
            <person name="Tritt A."/>
            <person name="Larsen D."/>
            <person name="Krusor M."/>
            <person name="Yao A.I."/>
            <person name="Wu D."/>
            <person name="Madern D."/>
            <person name="Eisen J.A."/>
            <person name="Darling A.E."/>
            <person name="Facciotti M.T."/>
        </authorList>
    </citation>
    <scope>NUCLEOTIDE SEQUENCE [LARGE SCALE GENOMIC DNA]</scope>
    <source>
        <strain evidence="2 3">2-9-1</strain>
    </source>
</reference>
<gene>
    <name evidence="2" type="ORF">C475_14038</name>
</gene>
<dbReference type="STRING" id="797114.C475_14038"/>
<organism evidence="2 3">
    <name type="scientific">Halosimplex carlsbadense 2-9-1</name>
    <dbReference type="NCBI Taxonomy" id="797114"/>
    <lineage>
        <taxon>Archaea</taxon>
        <taxon>Methanobacteriati</taxon>
        <taxon>Methanobacteriota</taxon>
        <taxon>Stenosarchaea group</taxon>
        <taxon>Halobacteria</taxon>
        <taxon>Halobacteriales</taxon>
        <taxon>Haloarculaceae</taxon>
        <taxon>Halosimplex</taxon>
    </lineage>
</organism>
<name>M0CMV5_9EURY</name>
<dbReference type="Pfam" id="PF26062">
    <property type="entry name" value="DUF8022"/>
    <property type="match status" value="1"/>
</dbReference>
<dbReference type="Proteomes" id="UP000011626">
    <property type="component" value="Unassembled WGS sequence"/>
</dbReference>
<dbReference type="RefSeq" id="WP_006884478.1">
    <property type="nucleotide sequence ID" value="NZ_AOIU01000032.1"/>
</dbReference>
<dbReference type="EMBL" id="AOIU01000032">
    <property type="protein sequence ID" value="ELZ23737.1"/>
    <property type="molecule type" value="Genomic_DNA"/>
</dbReference>
<sequence>MAESALSDGEESNADATAEGPSGGPNDGTVTLTVDGEEVSLSIPADAGETEAAAIASAVGAHLHDRQVAAAAAAAEDDEPDSVDAWTLAGRMKSMGRSRWPKDVRRGEEWKASARSFY</sequence>
<dbReference type="InterPro" id="IPR058335">
    <property type="entry name" value="PccX"/>
</dbReference>
<proteinExistence type="predicted"/>
<comment type="caution">
    <text evidence="2">The sequence shown here is derived from an EMBL/GenBank/DDBJ whole genome shotgun (WGS) entry which is preliminary data.</text>
</comment>